<dbReference type="RefSeq" id="WP_179773715.1">
    <property type="nucleotide sequence ID" value="NZ_JACCFK010000001.1"/>
</dbReference>
<proteinExistence type="inferred from homology"/>
<dbReference type="GO" id="GO:0003677">
    <property type="term" value="F:DNA binding"/>
    <property type="evidence" value="ECO:0007669"/>
    <property type="project" value="UniProtKB-KW"/>
</dbReference>
<comment type="similarity">
    <text evidence="1">Belongs to the phD/YefM antitoxin family.</text>
</comment>
<accession>A0A853B4P3</accession>
<protein>
    <submittedName>
        <fullName evidence="2">Antitoxin (DNA-binding transcriptional repressor) of toxin-antitoxin stability system</fullName>
    </submittedName>
</protein>
<gene>
    <name evidence="2" type="ORF">HNR02_002899</name>
</gene>
<keyword evidence="2" id="KW-0238">DNA-binding</keyword>
<dbReference type="Proteomes" id="UP000549616">
    <property type="component" value="Unassembled WGS sequence"/>
</dbReference>
<evidence type="ECO:0000313" key="2">
    <source>
        <dbReference type="EMBL" id="NYI89576.1"/>
    </source>
</evidence>
<keyword evidence="3" id="KW-1185">Reference proteome</keyword>
<organism evidence="2 3">
    <name type="scientific">Amycolatopsis endophytica</name>
    <dbReference type="NCBI Taxonomy" id="860233"/>
    <lineage>
        <taxon>Bacteria</taxon>
        <taxon>Bacillati</taxon>
        <taxon>Actinomycetota</taxon>
        <taxon>Actinomycetes</taxon>
        <taxon>Pseudonocardiales</taxon>
        <taxon>Pseudonocardiaceae</taxon>
        <taxon>Amycolatopsis</taxon>
    </lineage>
</organism>
<evidence type="ECO:0000256" key="1">
    <source>
        <dbReference type="ARBA" id="ARBA00009981"/>
    </source>
</evidence>
<dbReference type="InterPro" id="IPR036165">
    <property type="entry name" value="YefM-like_sf"/>
</dbReference>
<dbReference type="EMBL" id="JACCFK010000001">
    <property type="protein sequence ID" value="NYI89576.1"/>
    <property type="molecule type" value="Genomic_DNA"/>
</dbReference>
<comment type="caution">
    <text evidence="2">The sequence shown here is derived from an EMBL/GenBank/DDBJ whole genome shotgun (WGS) entry which is preliminary data.</text>
</comment>
<dbReference type="SUPFAM" id="SSF143120">
    <property type="entry name" value="YefM-like"/>
    <property type="match status" value="1"/>
</dbReference>
<dbReference type="AlphaFoldDB" id="A0A853B4P3"/>
<reference evidence="2 3" key="1">
    <citation type="submission" date="2020-07" db="EMBL/GenBank/DDBJ databases">
        <title>Sequencing the genomes of 1000 actinobacteria strains.</title>
        <authorList>
            <person name="Klenk H.-P."/>
        </authorList>
    </citation>
    <scope>NUCLEOTIDE SEQUENCE [LARGE SCALE GENOMIC DNA]</scope>
    <source>
        <strain evidence="2 3">DSM 104006</strain>
    </source>
</reference>
<evidence type="ECO:0000313" key="3">
    <source>
        <dbReference type="Proteomes" id="UP000549616"/>
    </source>
</evidence>
<sequence length="86" mass="9396">MATHGTKDYRRDMAAIHEEVVSTGEAAIITKDGKPYVKVVPVGEEDVLAELRRRGDIVWPTAVRVEVEPIHAGADDTTDVIAGSRR</sequence>
<name>A0A853B4P3_9PSEU</name>